<dbReference type="Proteomes" id="UP000215301">
    <property type="component" value="Unassembled WGS sequence"/>
</dbReference>
<feature type="domain" description="Periplasmic binding protein" evidence="5">
    <location>
        <begin position="95"/>
        <end position="315"/>
    </location>
</feature>
<evidence type="ECO:0000256" key="3">
    <source>
        <dbReference type="SAM" id="MobiDB-lite"/>
    </source>
</evidence>
<dbReference type="GO" id="GO:0030288">
    <property type="term" value="C:outer membrane-bounded periplasmic space"/>
    <property type="evidence" value="ECO:0007669"/>
    <property type="project" value="TreeGrafter"/>
</dbReference>
<evidence type="ECO:0000259" key="5">
    <source>
        <dbReference type="Pfam" id="PF13407"/>
    </source>
</evidence>
<gene>
    <name evidence="6" type="ORF">CE561_00825</name>
</gene>
<feature type="compositionally biased region" description="Low complexity" evidence="3">
    <location>
        <begin position="52"/>
        <end position="67"/>
    </location>
</feature>
<evidence type="ECO:0000256" key="1">
    <source>
        <dbReference type="ARBA" id="ARBA00004196"/>
    </source>
</evidence>
<dbReference type="Pfam" id="PF13407">
    <property type="entry name" value="Peripla_BP_4"/>
    <property type="match status" value="1"/>
</dbReference>
<keyword evidence="4" id="KW-0472">Membrane</keyword>
<dbReference type="Gene3D" id="3.40.50.2300">
    <property type="match status" value="2"/>
</dbReference>
<feature type="region of interest" description="Disordered" evidence="3">
    <location>
        <begin position="52"/>
        <end position="72"/>
    </location>
</feature>
<dbReference type="EMBL" id="NKHD01000002">
    <property type="protein sequence ID" value="OXT09540.1"/>
    <property type="molecule type" value="Genomic_DNA"/>
</dbReference>
<dbReference type="InterPro" id="IPR050555">
    <property type="entry name" value="Bact_Solute-Bind_Prot2"/>
</dbReference>
<dbReference type="InterPro" id="IPR025997">
    <property type="entry name" value="SBP_2_dom"/>
</dbReference>
<name>A0A231VMV7_THETR</name>
<evidence type="ECO:0000256" key="4">
    <source>
        <dbReference type="SAM" id="Phobius"/>
    </source>
</evidence>
<keyword evidence="4" id="KW-0812">Transmembrane</keyword>
<evidence type="ECO:0000256" key="2">
    <source>
        <dbReference type="ARBA" id="ARBA00007639"/>
    </source>
</evidence>
<evidence type="ECO:0000313" key="6">
    <source>
        <dbReference type="EMBL" id="OXT09540.1"/>
    </source>
</evidence>
<reference evidence="6 7" key="1">
    <citation type="submission" date="2017-06" db="EMBL/GenBank/DDBJ databases">
        <title>Isolation and characterization of a thermophilic and butanogenic Thermoanaerobacterium thermosaccharolyticum M5 capable of efficient degradation of hemicellulose.</title>
        <authorList>
            <person name="Xin F."/>
            <person name="Jiang Y."/>
        </authorList>
    </citation>
    <scope>NUCLEOTIDE SEQUENCE [LARGE SCALE GENOMIC DNA]</scope>
    <source>
        <strain evidence="6 7">M5</strain>
    </source>
</reference>
<dbReference type="PANTHER" id="PTHR30036:SF7">
    <property type="entry name" value="ABC TRANSPORTER PERIPLASMIC-BINDING PROTEIN YPHF"/>
    <property type="match status" value="1"/>
</dbReference>
<proteinExistence type="inferred from homology"/>
<comment type="similarity">
    <text evidence="2">Belongs to the bacterial solute-binding protein 2 family.</text>
</comment>
<feature type="transmembrane region" description="Helical" evidence="4">
    <location>
        <begin position="32"/>
        <end position="49"/>
    </location>
</feature>
<sequence length="429" mass="46753">MEVLNLCRIMRSLGVCVILSSKLKRSDKMRKIFYVLLVIILACTLIFSGCGSSSSSSKISSTTTPPSQKDSTTANKKLKLGFNNFLKGFYSLDILEKSFKATADALNVDTMITNDEGKVEQSVQNVQNMISSGVDGIVFFGISDTLFPVVSQKCREAKIPFVIYDHIPSDKSMEILQQNPYFVGVVGEHDYDAGYPIGEYAANQGLKKAIVVTGKNTDTTHSARVKGFTDSFTKAGGRVLDVGWGNTTLADALSQTDDLLTAHPDVDCIYATGGDFGSGALQALQKHPNVKAKVFVTDLDPDILTGLKAGTITAANGAHWVNVDFATILIVNYLNNHPLRDSGNKAPVVTVPVLTLPNNQVSLYQKFWLDNEPFSVTELRNLTVPWNPNVTLNEVKSVISNYSIKSRLEEKQKEGLVTSDELKKAGIIN</sequence>
<accession>A0A231VMV7</accession>
<comment type="caution">
    <text evidence="6">The sequence shown here is derived from an EMBL/GenBank/DDBJ whole genome shotgun (WGS) entry which is preliminary data.</text>
</comment>
<dbReference type="PANTHER" id="PTHR30036">
    <property type="entry name" value="D-XYLOSE-BINDING PERIPLASMIC PROTEIN"/>
    <property type="match status" value="1"/>
</dbReference>
<keyword evidence="4" id="KW-1133">Transmembrane helix</keyword>
<comment type="subcellular location">
    <subcellularLocation>
        <location evidence="1">Cell envelope</location>
    </subcellularLocation>
</comment>
<dbReference type="SUPFAM" id="SSF53822">
    <property type="entry name" value="Periplasmic binding protein-like I"/>
    <property type="match status" value="1"/>
</dbReference>
<evidence type="ECO:0000313" key="7">
    <source>
        <dbReference type="Proteomes" id="UP000215301"/>
    </source>
</evidence>
<protein>
    <recommendedName>
        <fullName evidence="5">Periplasmic binding protein domain-containing protein</fullName>
    </recommendedName>
</protein>
<dbReference type="InterPro" id="IPR028082">
    <property type="entry name" value="Peripla_BP_I"/>
</dbReference>
<organism evidence="6 7">
    <name type="scientific">Thermoanaerobacterium thermosaccharolyticum</name>
    <name type="common">Clostridium thermosaccharolyticum</name>
    <dbReference type="NCBI Taxonomy" id="1517"/>
    <lineage>
        <taxon>Bacteria</taxon>
        <taxon>Bacillati</taxon>
        <taxon>Bacillota</taxon>
        <taxon>Clostridia</taxon>
        <taxon>Thermoanaerobacterales</taxon>
        <taxon>Thermoanaerobacteraceae</taxon>
        <taxon>Thermoanaerobacterium</taxon>
    </lineage>
</organism>
<dbReference type="AlphaFoldDB" id="A0A231VMV7"/>
<dbReference type="CDD" id="cd01536">
    <property type="entry name" value="PBP1_ABC_sugar_binding-like"/>
    <property type="match status" value="1"/>
</dbReference>
<dbReference type="GO" id="GO:0030246">
    <property type="term" value="F:carbohydrate binding"/>
    <property type="evidence" value="ECO:0007669"/>
    <property type="project" value="TreeGrafter"/>
</dbReference>